<gene>
    <name evidence="5" type="ORF">Enr10x_10330</name>
</gene>
<dbReference type="InterPro" id="IPR051158">
    <property type="entry name" value="Metallophosphoesterase_sf"/>
</dbReference>
<dbReference type="PANTHER" id="PTHR31302">
    <property type="entry name" value="TRANSMEMBRANE PROTEIN WITH METALLOPHOSPHOESTERASE DOMAIN-RELATED"/>
    <property type="match status" value="1"/>
</dbReference>
<dbReference type="InterPro" id="IPR029052">
    <property type="entry name" value="Metallo-depent_PP-like"/>
</dbReference>
<dbReference type="PANTHER" id="PTHR31302:SF31">
    <property type="entry name" value="PHOSPHODIESTERASE YAEI"/>
    <property type="match status" value="1"/>
</dbReference>
<name>A0A517Q294_9PLAN</name>
<evidence type="ECO:0000256" key="3">
    <source>
        <dbReference type="SAM" id="Phobius"/>
    </source>
</evidence>
<proteinExistence type="predicted"/>
<keyword evidence="1" id="KW-0479">Metal-binding</keyword>
<evidence type="ECO:0000256" key="2">
    <source>
        <dbReference type="ARBA" id="ARBA00022801"/>
    </source>
</evidence>
<dbReference type="AlphaFoldDB" id="A0A517Q294"/>
<keyword evidence="2 5" id="KW-0378">Hydrolase</keyword>
<reference evidence="5 6" key="1">
    <citation type="submission" date="2019-03" db="EMBL/GenBank/DDBJ databases">
        <title>Deep-cultivation of Planctomycetes and their phenomic and genomic characterization uncovers novel biology.</title>
        <authorList>
            <person name="Wiegand S."/>
            <person name="Jogler M."/>
            <person name="Boedeker C."/>
            <person name="Pinto D."/>
            <person name="Vollmers J."/>
            <person name="Rivas-Marin E."/>
            <person name="Kohn T."/>
            <person name="Peeters S.H."/>
            <person name="Heuer A."/>
            <person name="Rast P."/>
            <person name="Oberbeckmann S."/>
            <person name="Bunk B."/>
            <person name="Jeske O."/>
            <person name="Meyerdierks A."/>
            <person name="Storesund J.E."/>
            <person name="Kallscheuer N."/>
            <person name="Luecker S."/>
            <person name="Lage O.M."/>
            <person name="Pohl T."/>
            <person name="Merkel B.J."/>
            <person name="Hornburger P."/>
            <person name="Mueller R.-W."/>
            <person name="Bruemmer F."/>
            <person name="Labrenz M."/>
            <person name="Spormann A.M."/>
            <person name="Op den Camp H."/>
            <person name="Overmann J."/>
            <person name="Amann R."/>
            <person name="Jetten M.S.M."/>
            <person name="Mascher T."/>
            <person name="Medema M.H."/>
            <person name="Devos D.P."/>
            <person name="Kaster A.-K."/>
            <person name="Ovreas L."/>
            <person name="Rohde M."/>
            <person name="Galperin M.Y."/>
            <person name="Jogler C."/>
        </authorList>
    </citation>
    <scope>NUCLEOTIDE SEQUENCE [LARGE SCALE GENOMIC DNA]</scope>
    <source>
        <strain evidence="5 6">Enr10</strain>
    </source>
</reference>
<keyword evidence="3" id="KW-1133">Transmembrane helix</keyword>
<sequence length="414" mass="47081">MICVQQDSLFSSPLSAKNEKRNMEAIANGLILLMLSVGHAELWIMLINRTHALKIPDARLKRLRHVLELLMVLFPIVLFASVGLYHPGVLAGGKWSQLPFWWQPILLLCALGFLGLMFSGVRHLFYRPPRQQTAGESELIHLRERLNQDLIGEGPYHYLAGLPFNEIFSVEFTRKTFQLPRLPERWEGLTILHLSDFHYSGTLKREYFIELCRIAQATKPDLIIFAGDLIDRMECLDWLEETLGPMQAPLGRFFILGNHDWHQESLQIRQALRESGWIDLTAKPVRLQHEGHTLFMAGTEAPWMGELQEVKLSEGNAADDFLLLVSHTPDNFHWAEREGYDLVLSGHTHGGQVRVPPVGPIFAPSLHGTRYTSGTFARGSTLLHVSRGVSGIHPLRWFCRPEISLLTLRSADKK</sequence>
<keyword evidence="3" id="KW-0472">Membrane</keyword>
<dbReference type="GO" id="GO:0046872">
    <property type="term" value="F:metal ion binding"/>
    <property type="evidence" value="ECO:0007669"/>
    <property type="project" value="UniProtKB-KW"/>
</dbReference>
<evidence type="ECO:0000313" key="5">
    <source>
        <dbReference type="EMBL" id="QDT25736.1"/>
    </source>
</evidence>
<dbReference type="Proteomes" id="UP000315647">
    <property type="component" value="Chromosome"/>
</dbReference>
<dbReference type="GO" id="GO:0016020">
    <property type="term" value="C:membrane"/>
    <property type="evidence" value="ECO:0007669"/>
    <property type="project" value="GOC"/>
</dbReference>
<dbReference type="Pfam" id="PF00149">
    <property type="entry name" value="Metallophos"/>
    <property type="match status" value="1"/>
</dbReference>
<dbReference type="GO" id="GO:0009245">
    <property type="term" value="P:lipid A biosynthetic process"/>
    <property type="evidence" value="ECO:0007669"/>
    <property type="project" value="TreeGrafter"/>
</dbReference>
<feature type="transmembrane region" description="Helical" evidence="3">
    <location>
        <begin position="66"/>
        <end position="88"/>
    </location>
</feature>
<dbReference type="SUPFAM" id="SSF56300">
    <property type="entry name" value="Metallo-dependent phosphatases"/>
    <property type="match status" value="1"/>
</dbReference>
<accession>A0A517Q294</accession>
<keyword evidence="6" id="KW-1185">Reference proteome</keyword>
<feature type="transmembrane region" description="Helical" evidence="3">
    <location>
        <begin position="100"/>
        <end position="121"/>
    </location>
</feature>
<dbReference type="EMBL" id="CP037421">
    <property type="protein sequence ID" value="QDT25736.1"/>
    <property type="molecule type" value="Genomic_DNA"/>
</dbReference>
<organism evidence="5 6">
    <name type="scientific">Gimesia panareensis</name>
    <dbReference type="NCBI Taxonomy" id="2527978"/>
    <lineage>
        <taxon>Bacteria</taxon>
        <taxon>Pseudomonadati</taxon>
        <taxon>Planctomycetota</taxon>
        <taxon>Planctomycetia</taxon>
        <taxon>Planctomycetales</taxon>
        <taxon>Planctomycetaceae</taxon>
        <taxon>Gimesia</taxon>
    </lineage>
</organism>
<evidence type="ECO:0000259" key="4">
    <source>
        <dbReference type="Pfam" id="PF00149"/>
    </source>
</evidence>
<dbReference type="EC" id="3.1.-.-" evidence="5"/>
<feature type="transmembrane region" description="Helical" evidence="3">
    <location>
        <begin position="25"/>
        <end position="46"/>
    </location>
</feature>
<dbReference type="GO" id="GO:0008758">
    <property type="term" value="F:UDP-2,3-diacylglucosamine hydrolase activity"/>
    <property type="evidence" value="ECO:0007669"/>
    <property type="project" value="TreeGrafter"/>
</dbReference>
<feature type="domain" description="Calcineurin-like phosphoesterase" evidence="4">
    <location>
        <begin position="189"/>
        <end position="350"/>
    </location>
</feature>
<evidence type="ECO:0000256" key="1">
    <source>
        <dbReference type="ARBA" id="ARBA00022723"/>
    </source>
</evidence>
<dbReference type="Gene3D" id="3.60.21.10">
    <property type="match status" value="1"/>
</dbReference>
<dbReference type="CDD" id="cd07385">
    <property type="entry name" value="MPP_YkuE_C"/>
    <property type="match status" value="1"/>
</dbReference>
<keyword evidence="3" id="KW-0812">Transmembrane</keyword>
<dbReference type="InterPro" id="IPR004843">
    <property type="entry name" value="Calcineurin-like_PHP"/>
</dbReference>
<evidence type="ECO:0000313" key="6">
    <source>
        <dbReference type="Proteomes" id="UP000315647"/>
    </source>
</evidence>
<protein>
    <submittedName>
        <fullName evidence="5">Putative metallophosphoesterase</fullName>
        <ecNumber evidence="5">3.1.-.-</ecNumber>
    </submittedName>
</protein>